<gene>
    <name evidence="1" type="ORF">M8332_00970</name>
</gene>
<evidence type="ECO:0000313" key="2">
    <source>
        <dbReference type="Proteomes" id="UP001057532"/>
    </source>
</evidence>
<dbReference type="RefSeq" id="WP_252780315.1">
    <property type="nucleotide sequence ID" value="NZ_CP097478.1"/>
</dbReference>
<evidence type="ECO:0000313" key="1">
    <source>
        <dbReference type="EMBL" id="USS93471.1"/>
    </source>
</evidence>
<dbReference type="EMBL" id="CP097478">
    <property type="protein sequence ID" value="USS93471.1"/>
    <property type="molecule type" value="Genomic_DNA"/>
</dbReference>
<protein>
    <submittedName>
        <fullName evidence="1">Uncharacterized protein</fullName>
    </submittedName>
</protein>
<sequence>MEQTQLNQLRQLRKHSNGLVDVDVWSLEQKYKPQLGAAWLNLYAIYNELDPSYWDKFYTLERARQQLLSDFLLDYSGERSFKSWGISFSYLDELLRLFKGVNWRQLPVYLGNKAGNDSHVLNEPVLLDGRKLIESIDDGIKYL</sequence>
<proteinExistence type="predicted"/>
<organism evidence="1 2">
    <name type="scientific">Fructilactobacillus ixorae</name>
    <dbReference type="NCBI Taxonomy" id="1750535"/>
    <lineage>
        <taxon>Bacteria</taxon>
        <taxon>Bacillati</taxon>
        <taxon>Bacillota</taxon>
        <taxon>Bacilli</taxon>
        <taxon>Lactobacillales</taxon>
        <taxon>Lactobacillaceae</taxon>
        <taxon>Fructilactobacillus</taxon>
    </lineage>
</organism>
<keyword evidence="2" id="KW-1185">Reference proteome</keyword>
<accession>A0ABY5C3W5</accession>
<dbReference type="Proteomes" id="UP001057532">
    <property type="component" value="Chromosome"/>
</dbReference>
<reference evidence="1" key="1">
    <citation type="submission" date="2022-05" db="EMBL/GenBank/DDBJ databases">
        <authorList>
            <person name="Oliphant S.A."/>
            <person name="Watson-Haigh N.S."/>
            <person name="Sumby K.M."/>
            <person name="Gardner J.M."/>
            <person name="Jiranek V."/>
        </authorList>
    </citation>
    <scope>NUCLEOTIDE SEQUENCE</scope>
    <source>
        <strain evidence="1">Ru20-1</strain>
    </source>
</reference>
<name>A0ABY5C3W5_9LACO</name>